<sequence length="418" mass="45955">MKESLNMKSTGLRIYGKEDLRIEEFELPEIKEDEILATVVSDTMCMSSWKLAKEGENHKKTPDDLKNNPALIGHEFAGKILKVGKKWQDKFSAGEDYVVQPNLARDDTPFVPGYSYPYIGGDATVIIIPNEVMELNCLIPFNGKAYYEGSLCEPLSCVIAAFDAQFHLIPHTYNHEMGIKKNGNLLLLGGTGPMGLLAIDYAIHSNVKPKVVVVTDINQEKLDRAEKLYPSDEVKMLFINVNNLSIEKQKELLLSAVDNEGYDDVFSMISVAPIVTLAGELLRADGCLNQFAGPVNKDFKATLNFYDVHYNFTHVTGTSGGNAENEAKAAEIIASGKLNVAKVITHVLGLNAAAETTLNQPEIGGGKKLTYPTKKFERIELANVDPTSGLGKVLAKHDGLWSPEAEQWILENEPDITA</sequence>
<evidence type="ECO:0000313" key="3">
    <source>
        <dbReference type="EMBL" id="KRN08895.1"/>
    </source>
</evidence>
<dbReference type="PATRIC" id="fig|1046596.6.peg.1763"/>
<protein>
    <submittedName>
        <fullName evidence="3">L-sorbose 1-phosphate reductase</fullName>
    </submittedName>
</protein>
<dbReference type="InterPro" id="IPR011032">
    <property type="entry name" value="GroES-like_sf"/>
</dbReference>
<name>A0A0R2DYC7_9LACO</name>
<feature type="domain" description="Alcohol dehydrogenase-like C-terminal" evidence="2">
    <location>
        <begin position="193"/>
        <end position="333"/>
    </location>
</feature>
<dbReference type="InterPro" id="IPR013149">
    <property type="entry name" value="ADH-like_C"/>
</dbReference>
<reference evidence="3 4" key="1">
    <citation type="journal article" date="2015" name="Genome Announc.">
        <title>Expanding the biotechnology potential of lactobacilli through comparative genomics of 213 strains and associated genera.</title>
        <authorList>
            <person name="Sun Z."/>
            <person name="Harris H.M."/>
            <person name="McCann A."/>
            <person name="Guo C."/>
            <person name="Argimon S."/>
            <person name="Zhang W."/>
            <person name="Yang X."/>
            <person name="Jeffery I.B."/>
            <person name="Cooney J.C."/>
            <person name="Kagawa T.F."/>
            <person name="Liu W."/>
            <person name="Song Y."/>
            <person name="Salvetti E."/>
            <person name="Wrobel A."/>
            <person name="Rasinkangas P."/>
            <person name="Parkhill J."/>
            <person name="Rea M.C."/>
            <person name="O'Sullivan O."/>
            <person name="Ritari J."/>
            <person name="Douillard F.P."/>
            <person name="Paul Ross R."/>
            <person name="Yang R."/>
            <person name="Briner A.E."/>
            <person name="Felis G.E."/>
            <person name="de Vos W.M."/>
            <person name="Barrangou R."/>
            <person name="Klaenhammer T.R."/>
            <person name="Caufield P.W."/>
            <person name="Cui Y."/>
            <person name="Zhang H."/>
            <person name="O'Toole P.W."/>
        </authorList>
    </citation>
    <scope>NUCLEOTIDE SEQUENCE [LARGE SCALE GENOMIC DNA]</scope>
    <source>
        <strain evidence="3 4">DSM 20444</strain>
    </source>
</reference>
<dbReference type="InterPro" id="IPR036291">
    <property type="entry name" value="NAD(P)-bd_dom_sf"/>
</dbReference>
<comment type="caution">
    <text evidence="3">The sequence shown here is derived from an EMBL/GenBank/DDBJ whole genome shotgun (WGS) entry which is preliminary data.</text>
</comment>
<dbReference type="GO" id="GO:0016491">
    <property type="term" value="F:oxidoreductase activity"/>
    <property type="evidence" value="ECO:0007669"/>
    <property type="project" value="UniProtKB-KW"/>
</dbReference>
<accession>A0A0R2DYC7</accession>
<dbReference type="Proteomes" id="UP000050898">
    <property type="component" value="Unassembled WGS sequence"/>
</dbReference>
<dbReference type="SUPFAM" id="SSF51735">
    <property type="entry name" value="NAD(P)-binding Rossmann-fold domains"/>
    <property type="match status" value="1"/>
</dbReference>
<proteinExistence type="predicted"/>
<dbReference type="PANTHER" id="PTHR43401:SF2">
    <property type="entry name" value="L-THREONINE 3-DEHYDROGENASE"/>
    <property type="match status" value="1"/>
</dbReference>
<evidence type="ECO:0000256" key="1">
    <source>
        <dbReference type="ARBA" id="ARBA00023002"/>
    </source>
</evidence>
<dbReference type="Gene3D" id="3.90.180.10">
    <property type="entry name" value="Medium-chain alcohol dehydrogenases, catalytic domain"/>
    <property type="match status" value="1"/>
</dbReference>
<dbReference type="InterPro" id="IPR050129">
    <property type="entry name" value="Zn_alcohol_dh"/>
</dbReference>
<evidence type="ECO:0000259" key="2">
    <source>
        <dbReference type="Pfam" id="PF00107"/>
    </source>
</evidence>
<keyword evidence="1" id="KW-0560">Oxidoreductase</keyword>
<dbReference type="SUPFAM" id="SSF50129">
    <property type="entry name" value="GroES-like"/>
    <property type="match status" value="1"/>
</dbReference>
<dbReference type="AlphaFoldDB" id="A0A0R2DYC7"/>
<dbReference type="Pfam" id="PF00107">
    <property type="entry name" value="ADH_zinc_N"/>
    <property type="match status" value="1"/>
</dbReference>
<dbReference type="EMBL" id="AYYH01000042">
    <property type="protein sequence ID" value="KRN08895.1"/>
    <property type="molecule type" value="Genomic_DNA"/>
</dbReference>
<dbReference type="Gene3D" id="3.40.50.720">
    <property type="entry name" value="NAD(P)-binding Rossmann-like Domain"/>
    <property type="match status" value="1"/>
</dbReference>
<organism evidence="3 4">
    <name type="scientific">Liquorilactobacillus mali KCTC 3596 = DSM 20444</name>
    <dbReference type="NCBI Taxonomy" id="1046596"/>
    <lineage>
        <taxon>Bacteria</taxon>
        <taxon>Bacillati</taxon>
        <taxon>Bacillota</taxon>
        <taxon>Bacilli</taxon>
        <taxon>Lactobacillales</taxon>
        <taxon>Lactobacillaceae</taxon>
        <taxon>Liquorilactobacillus</taxon>
    </lineage>
</organism>
<evidence type="ECO:0000313" key="4">
    <source>
        <dbReference type="Proteomes" id="UP000050898"/>
    </source>
</evidence>
<gene>
    <name evidence="3" type="ORF">FD00_GL001676</name>
</gene>
<keyword evidence="4" id="KW-1185">Reference proteome</keyword>
<dbReference type="PANTHER" id="PTHR43401">
    <property type="entry name" value="L-THREONINE 3-DEHYDROGENASE"/>
    <property type="match status" value="1"/>
</dbReference>